<dbReference type="Pfam" id="PF08874">
    <property type="entry name" value="DUF1835"/>
    <property type="match status" value="1"/>
</dbReference>
<dbReference type="AlphaFoldDB" id="A0A926RYY5"/>
<dbReference type="Proteomes" id="UP000626844">
    <property type="component" value="Unassembled WGS sequence"/>
</dbReference>
<protein>
    <submittedName>
        <fullName evidence="2">DUF1835 domain-containing protein</fullName>
    </submittedName>
</protein>
<organism evidence="2 3">
    <name type="scientific">Metabacillus arenae</name>
    <dbReference type="NCBI Taxonomy" id="2771434"/>
    <lineage>
        <taxon>Bacteria</taxon>
        <taxon>Bacillati</taxon>
        <taxon>Bacillota</taxon>
        <taxon>Bacilli</taxon>
        <taxon>Bacillales</taxon>
        <taxon>Bacillaceae</taxon>
        <taxon>Metabacillus</taxon>
    </lineage>
</organism>
<dbReference type="EMBL" id="JACXAI010000027">
    <property type="protein sequence ID" value="MBD1382250.1"/>
    <property type="molecule type" value="Genomic_DNA"/>
</dbReference>
<proteinExistence type="predicted"/>
<accession>A0A926RYY5</accession>
<gene>
    <name evidence="2" type="ORF">IC621_18685</name>
</gene>
<evidence type="ECO:0000259" key="1">
    <source>
        <dbReference type="Pfam" id="PF08874"/>
    </source>
</evidence>
<comment type="caution">
    <text evidence="2">The sequence shown here is derived from an EMBL/GenBank/DDBJ whole genome shotgun (WGS) entry which is preliminary data.</text>
</comment>
<dbReference type="InterPro" id="IPR014973">
    <property type="entry name" value="DUF1835"/>
</dbReference>
<name>A0A926RYY5_9BACI</name>
<evidence type="ECO:0000313" key="3">
    <source>
        <dbReference type="Proteomes" id="UP000626844"/>
    </source>
</evidence>
<reference evidence="2" key="1">
    <citation type="submission" date="2020-09" db="EMBL/GenBank/DDBJ databases">
        <title>A novel bacterium of genus Bacillus, isolated from South China Sea.</title>
        <authorList>
            <person name="Huang H."/>
            <person name="Mo K."/>
            <person name="Hu Y."/>
        </authorList>
    </citation>
    <scope>NUCLEOTIDE SEQUENCE</scope>
    <source>
        <strain evidence="2">IB182487</strain>
    </source>
</reference>
<sequence>MIHIVNGDVVGNKIVDLEGDLIVWREMYDFGPLGLSWSKEEFIKKRAEFFEEKLCIPSSFFITNCQAQNRLLRDLPRTEEIVLWFEHDRYDQTMLMYLLEELMSNGFRKLSMVSIDQYPGITPFYGLGRLSSNQLKGLVDLRKRISAEQVKEAITGWHAYNSKDANDIEKWIVTENHSLPYLLQTMKNYRNYFPSSKTGLNEVEFLALYLIQQGIDQFKELFKKITERRINDGLSDLHFAAILNELMRGEQPLLVSNEKLPNFSIPESNAELEITTAGLDVLKGRRNRMDVVGIDWWVGGVHLHR</sequence>
<dbReference type="RefSeq" id="WP_191160252.1">
    <property type="nucleotide sequence ID" value="NZ_JACXAI010000027.1"/>
</dbReference>
<feature type="domain" description="DUF1835" evidence="1">
    <location>
        <begin position="2"/>
        <end position="103"/>
    </location>
</feature>
<evidence type="ECO:0000313" key="2">
    <source>
        <dbReference type="EMBL" id="MBD1382250.1"/>
    </source>
</evidence>
<keyword evidence="3" id="KW-1185">Reference proteome</keyword>